<dbReference type="GO" id="GO:0009307">
    <property type="term" value="P:DNA restriction-modification system"/>
    <property type="evidence" value="ECO:0007669"/>
    <property type="project" value="UniProtKB-KW"/>
</dbReference>
<feature type="domain" description="Type I restriction modification DNA specificity" evidence="4">
    <location>
        <begin position="20"/>
        <end position="163"/>
    </location>
</feature>
<evidence type="ECO:0000256" key="3">
    <source>
        <dbReference type="ARBA" id="ARBA00023125"/>
    </source>
</evidence>
<dbReference type="AlphaFoldDB" id="A0A2V1IQE7"/>
<dbReference type="Proteomes" id="UP000244925">
    <property type="component" value="Unassembled WGS sequence"/>
</dbReference>
<evidence type="ECO:0000256" key="2">
    <source>
        <dbReference type="ARBA" id="ARBA00022747"/>
    </source>
</evidence>
<evidence type="ECO:0000259" key="4">
    <source>
        <dbReference type="Pfam" id="PF01420"/>
    </source>
</evidence>
<dbReference type="PANTHER" id="PTHR30408">
    <property type="entry name" value="TYPE-1 RESTRICTION ENZYME ECOKI SPECIFICITY PROTEIN"/>
    <property type="match status" value="1"/>
</dbReference>
<keyword evidence="6" id="KW-1185">Reference proteome</keyword>
<evidence type="ECO:0000313" key="6">
    <source>
        <dbReference type="Proteomes" id="UP000244925"/>
    </source>
</evidence>
<name>A0A2V1IQE7_9BACT</name>
<comment type="similarity">
    <text evidence="1">Belongs to the type-I restriction system S methylase family.</text>
</comment>
<dbReference type="InterPro" id="IPR052021">
    <property type="entry name" value="Type-I_RS_S_subunit"/>
</dbReference>
<keyword evidence="3" id="KW-0238">DNA-binding</keyword>
<dbReference type="Pfam" id="PF01420">
    <property type="entry name" value="Methylase_S"/>
    <property type="match status" value="2"/>
</dbReference>
<evidence type="ECO:0000313" key="5">
    <source>
        <dbReference type="EMBL" id="PWB06737.1"/>
    </source>
</evidence>
<evidence type="ECO:0000256" key="1">
    <source>
        <dbReference type="ARBA" id="ARBA00010923"/>
    </source>
</evidence>
<dbReference type="Gene3D" id="1.10.287.1120">
    <property type="entry name" value="Bipartite methylase S protein"/>
    <property type="match status" value="1"/>
</dbReference>
<keyword evidence="5" id="KW-0540">Nuclease</keyword>
<dbReference type="GO" id="GO:0004519">
    <property type="term" value="F:endonuclease activity"/>
    <property type="evidence" value="ECO:0007669"/>
    <property type="project" value="UniProtKB-KW"/>
</dbReference>
<dbReference type="GeneID" id="93424738"/>
<sequence>MKQRYDSYKPSGVEWIGEIPSHWNVVRMRYLCDMITGDKDTVNRVDDGIYPFYVRSPHIERINSYTFDGEAVLMAGDGVGAGKVLHYANGKFDFHQRVYNFHNFRQIKGILLYQYLKSLFKYKIEEGGAKNTVDSVRQPWLKDFPVCVPPLAEQEAIAAWLDEKCGEIDAAIAKVDREIELIDELKQSEISRVVTRGLNPIVPLRASGIDWIGEIPEHWKVSRLKNKSIITLGKMLMSEPPKGQEHKYTCEKYLKSRNIGWLQLNLDEVEEMWFNDSEKKIYELQEGDLVVNEGGDIGKVAIWHNHKNAFFIQNSVHKVTPIDTDSRYCAYWIYFMSKKEYFWSIVSQVSIAHLTKEKLSNAPLLDIPVNEQHEIADYLDKRCAEIDGLKAKLKKKRDTLVELRQSLISEVVTGKRKVV</sequence>
<dbReference type="InterPro" id="IPR000055">
    <property type="entry name" value="Restrct_endonuc_typeI_TRD"/>
</dbReference>
<keyword evidence="2" id="KW-0680">Restriction system</keyword>
<dbReference type="GO" id="GO:0003677">
    <property type="term" value="F:DNA binding"/>
    <property type="evidence" value="ECO:0007669"/>
    <property type="project" value="UniProtKB-KW"/>
</dbReference>
<feature type="domain" description="Type I restriction modification DNA specificity" evidence="4">
    <location>
        <begin position="279"/>
        <end position="387"/>
    </location>
</feature>
<dbReference type="PANTHER" id="PTHR30408:SF12">
    <property type="entry name" value="TYPE I RESTRICTION ENZYME MJAVIII SPECIFICITY SUBUNIT"/>
    <property type="match status" value="1"/>
</dbReference>
<proteinExistence type="inferred from homology"/>
<comment type="caution">
    <text evidence="5">The sequence shown here is derived from an EMBL/GenBank/DDBJ whole genome shotgun (WGS) entry which is preliminary data.</text>
</comment>
<reference evidence="6" key="1">
    <citation type="submission" date="2018-02" db="EMBL/GenBank/DDBJ databases">
        <authorList>
            <person name="Clavel T."/>
            <person name="Strowig T."/>
        </authorList>
    </citation>
    <scope>NUCLEOTIDE SEQUENCE [LARGE SCALE GENOMIC DNA]</scope>
    <source>
        <strain evidence="6">DSM 100764</strain>
    </source>
</reference>
<dbReference type="SUPFAM" id="SSF116734">
    <property type="entry name" value="DNA methylase specificity domain"/>
    <property type="match status" value="2"/>
</dbReference>
<organism evidence="5 6">
    <name type="scientific">Paramuribaculum intestinale</name>
    <dbReference type="NCBI Taxonomy" id="2094151"/>
    <lineage>
        <taxon>Bacteria</taxon>
        <taxon>Pseudomonadati</taxon>
        <taxon>Bacteroidota</taxon>
        <taxon>Bacteroidia</taxon>
        <taxon>Bacteroidales</taxon>
        <taxon>Muribaculaceae</taxon>
        <taxon>Paramuribaculum</taxon>
    </lineage>
</organism>
<accession>A0A2V1IQE7</accession>
<dbReference type="RefSeq" id="WP_107036496.1">
    <property type="nucleotide sequence ID" value="NZ_CP098825.1"/>
</dbReference>
<dbReference type="Gene3D" id="3.90.220.20">
    <property type="entry name" value="DNA methylase specificity domains"/>
    <property type="match status" value="2"/>
</dbReference>
<keyword evidence="5" id="KW-0255">Endonuclease</keyword>
<gene>
    <name evidence="5" type="ORF">C5O25_09445</name>
</gene>
<dbReference type="InterPro" id="IPR044946">
    <property type="entry name" value="Restrct_endonuc_typeI_TRD_sf"/>
</dbReference>
<protein>
    <submittedName>
        <fullName evidence="5">Restriction endonuclease subunit S</fullName>
    </submittedName>
</protein>
<dbReference type="EMBL" id="PUBV01000020">
    <property type="protein sequence ID" value="PWB06737.1"/>
    <property type="molecule type" value="Genomic_DNA"/>
</dbReference>
<keyword evidence="5" id="KW-0378">Hydrolase</keyword>